<gene>
    <name evidence="4" type="ordered locus">Csac_0875</name>
</gene>
<dbReference type="InterPro" id="IPR036390">
    <property type="entry name" value="WH_DNA-bd_sf"/>
</dbReference>
<keyword evidence="2" id="KW-0804">Transcription</keyword>
<organism evidence="4 5">
    <name type="scientific">Caldicellulosiruptor saccharolyticus (strain ATCC 43494 / DSM 8903 / Tp8T 6331)</name>
    <dbReference type="NCBI Taxonomy" id="351627"/>
    <lineage>
        <taxon>Bacteria</taxon>
        <taxon>Bacillati</taxon>
        <taxon>Bacillota</taxon>
        <taxon>Bacillota incertae sedis</taxon>
        <taxon>Caldicellulosiruptorales</taxon>
        <taxon>Caldicellulosiruptoraceae</taxon>
        <taxon>Caldicellulosiruptor</taxon>
    </lineage>
</organism>
<keyword evidence="5" id="KW-1185">Reference proteome</keyword>
<dbReference type="AlphaFoldDB" id="A4XHV6"/>
<dbReference type="InterPro" id="IPR037171">
    <property type="entry name" value="NagB/RpiA_transferase-like"/>
</dbReference>
<evidence type="ECO:0000256" key="1">
    <source>
        <dbReference type="ARBA" id="ARBA00023015"/>
    </source>
</evidence>
<feature type="domain" description="HTH deoR-type" evidence="3">
    <location>
        <begin position="7"/>
        <end position="63"/>
    </location>
</feature>
<dbReference type="STRING" id="351627.Csac_0875"/>
<evidence type="ECO:0000313" key="5">
    <source>
        <dbReference type="Proteomes" id="UP000000256"/>
    </source>
</evidence>
<dbReference type="Proteomes" id="UP000000256">
    <property type="component" value="Chromosome"/>
</dbReference>
<dbReference type="PANTHER" id="PTHR30363">
    <property type="entry name" value="HTH-TYPE TRANSCRIPTIONAL REGULATOR SRLR-RELATED"/>
    <property type="match status" value="1"/>
</dbReference>
<dbReference type="KEGG" id="csc:Csac_0875"/>
<reference evidence="4 5" key="1">
    <citation type="journal article" date="2008" name="Appl. Environ. Microbiol.">
        <title>Hydrogenomics of the extremely thermophilic bacterium Caldicellulosiruptor saccharolyticus.</title>
        <authorList>
            <person name="van de Werken H.J."/>
            <person name="Verhaart M.R."/>
            <person name="VanFossen A.L."/>
            <person name="Willquist K."/>
            <person name="Lewis D.L."/>
            <person name="Nichols J.D."/>
            <person name="Goorissen H.P."/>
            <person name="Mongodin E.F."/>
            <person name="Nelson K.E."/>
            <person name="van Niel E.W."/>
            <person name="Stams A.J."/>
            <person name="Ward D.E."/>
            <person name="de Vos W.M."/>
            <person name="van der Oost J."/>
            <person name="Kelly R.M."/>
            <person name="Kengen S.W."/>
        </authorList>
    </citation>
    <scope>NUCLEOTIDE SEQUENCE [LARGE SCALE GENOMIC DNA]</scope>
    <source>
        <strain evidence="5">ATCC 43494 / DSM 8903 / Tp8T 6331</strain>
    </source>
</reference>
<dbReference type="PROSITE" id="PS51000">
    <property type="entry name" value="HTH_DEOR_2"/>
    <property type="match status" value="1"/>
</dbReference>
<dbReference type="Pfam" id="PF00455">
    <property type="entry name" value="DeoRC"/>
    <property type="match status" value="1"/>
</dbReference>
<dbReference type="eggNOG" id="COG1349">
    <property type="taxonomic scope" value="Bacteria"/>
</dbReference>
<dbReference type="InterPro" id="IPR014036">
    <property type="entry name" value="DeoR-like_C"/>
</dbReference>
<evidence type="ECO:0000259" key="3">
    <source>
        <dbReference type="PROSITE" id="PS51000"/>
    </source>
</evidence>
<evidence type="ECO:0000256" key="2">
    <source>
        <dbReference type="ARBA" id="ARBA00023163"/>
    </source>
</evidence>
<dbReference type="InterPro" id="IPR001034">
    <property type="entry name" value="DeoR_HTH"/>
</dbReference>
<dbReference type="Pfam" id="PF08220">
    <property type="entry name" value="HTH_DeoR"/>
    <property type="match status" value="1"/>
</dbReference>
<name>A4XHV6_CALS8</name>
<sequence length="261" mass="29291">MESDFVNSLRRERILNILEQKGEIQLQELKEFFPDVSLMTLRRDLITLEKEGHLIRTHGGAVSTKRLWQISGQEDEYSKRAAENIDAKMKIATFAKRLVEKNRSIYFDAGSTIMCLAKIIDDDSFTIITSGLNIALELVKKRNISVVMLGGIVNSNTLSVSGPNAVFSLDSINIDIAFMSASGFSVDSGFSVANIYEGELKRRILERSNKVVMLMDLSKVGRNMPFTYAKLDDIDVWVCEKRPSKEIEEAAIKKGVTIVCE</sequence>
<evidence type="ECO:0000313" key="4">
    <source>
        <dbReference type="EMBL" id="ABP66491.1"/>
    </source>
</evidence>
<accession>A4XHV6</accession>
<dbReference type="EMBL" id="CP000679">
    <property type="protein sequence ID" value="ABP66491.1"/>
    <property type="molecule type" value="Genomic_DNA"/>
</dbReference>
<dbReference type="GO" id="GO:0003700">
    <property type="term" value="F:DNA-binding transcription factor activity"/>
    <property type="evidence" value="ECO:0007669"/>
    <property type="project" value="InterPro"/>
</dbReference>
<proteinExistence type="predicted"/>
<dbReference type="Gene3D" id="3.40.50.1360">
    <property type="match status" value="1"/>
</dbReference>
<dbReference type="SMART" id="SM01134">
    <property type="entry name" value="DeoRC"/>
    <property type="match status" value="1"/>
</dbReference>
<dbReference type="HOGENOM" id="CLU_060699_0_1_9"/>
<keyword evidence="1" id="KW-0805">Transcription regulation</keyword>
<dbReference type="PANTHER" id="PTHR30363:SF44">
    <property type="entry name" value="AGA OPERON TRANSCRIPTIONAL REPRESSOR-RELATED"/>
    <property type="match status" value="1"/>
</dbReference>
<dbReference type="SMART" id="SM00420">
    <property type="entry name" value="HTH_DEOR"/>
    <property type="match status" value="1"/>
</dbReference>
<protein>
    <submittedName>
        <fullName evidence="4">Transcriptional regulator, DeoR family</fullName>
    </submittedName>
</protein>
<dbReference type="InterPro" id="IPR050313">
    <property type="entry name" value="Carb_Metab_HTH_regulators"/>
</dbReference>
<dbReference type="SUPFAM" id="SSF100950">
    <property type="entry name" value="NagB/RpiA/CoA transferase-like"/>
    <property type="match status" value="1"/>
</dbReference>
<dbReference type="SUPFAM" id="SSF46785">
    <property type="entry name" value="Winged helix' DNA-binding domain"/>
    <property type="match status" value="1"/>
</dbReference>